<organism evidence="1 2">
    <name type="scientific">Roseiarcus fermentans</name>
    <dbReference type="NCBI Taxonomy" id="1473586"/>
    <lineage>
        <taxon>Bacteria</taxon>
        <taxon>Pseudomonadati</taxon>
        <taxon>Pseudomonadota</taxon>
        <taxon>Alphaproteobacteria</taxon>
        <taxon>Hyphomicrobiales</taxon>
        <taxon>Roseiarcaceae</taxon>
        <taxon>Roseiarcus</taxon>
    </lineage>
</organism>
<dbReference type="SUPFAM" id="SSF51126">
    <property type="entry name" value="Pectin lyase-like"/>
    <property type="match status" value="1"/>
</dbReference>
<dbReference type="EMBL" id="QNRK01000017">
    <property type="protein sequence ID" value="RBP11159.1"/>
    <property type="molecule type" value="Genomic_DNA"/>
</dbReference>
<dbReference type="RefSeq" id="WP_210208925.1">
    <property type="nucleotide sequence ID" value="NZ_QNRK01000017.1"/>
</dbReference>
<keyword evidence="2" id="KW-1185">Reference proteome</keyword>
<dbReference type="InterPro" id="IPR011050">
    <property type="entry name" value="Pectin_lyase_fold/virulence"/>
</dbReference>
<sequence>MTTKTWKTLSGNWSNATNWNPAAIPVAGDAVVINTASPVTVTFDSGAPSVSVNSLTVGNDTFDLAGGNTLTITGSASFGGLLEIDAGTLNLGAVSATAASFAQTGGALSGAGTLTVSGAASFSGGGYDQQTGKGTTLLQGVTTDSSDYVALDGGRVLENAGTFNVNAATANWGNFYLGYNYTGTTVGGGAIKNDSGATFDFQSASTVSGNTGTTGFTNAGTLEQTITTGTTDIAVALTNTGAVSVQTGTLQLDGGGSASSTASFAIASGAALDFDAGTFTLSGAAFSGVGVAELTGGVLSVAAATTIGSGFAQSAGAIAGTGTLTVSGAAAFTGGGYDQQTGKGTTLLQGVTTDSSYYVALDGGRTLENAGTFNVNATTAGWGNFYLGYNYTGTTVGGGAIKNDSGATFDFQSATSVTSNTGTTGFTNAGTLEQTVTTGTTDIAVALTNTGVVSAQTGTLQLDGGGSASSTGSFVIASGAALDFDAGTFTLSGAAFSGTGVAELTGGVLSVAAATTIGSGFVQSAGAIAGTAKLTVSGAAAFTGGNYDQETGTGTTLLSGVTTDSSYYVALDGGRTLENAGTFNVNATTAGWGNFYLGYNFTGTTVGGGAIKNDSGATFDFQSA</sequence>
<protein>
    <submittedName>
        <fullName evidence="1">Uncharacterized protein</fullName>
    </submittedName>
</protein>
<proteinExistence type="predicted"/>
<gene>
    <name evidence="1" type="ORF">DFR50_11745</name>
</gene>
<feature type="non-terminal residue" evidence="1">
    <location>
        <position position="624"/>
    </location>
</feature>
<evidence type="ECO:0000313" key="1">
    <source>
        <dbReference type="EMBL" id="RBP11159.1"/>
    </source>
</evidence>
<evidence type="ECO:0000313" key="2">
    <source>
        <dbReference type="Proteomes" id="UP000253529"/>
    </source>
</evidence>
<comment type="caution">
    <text evidence="1">The sequence shown here is derived from an EMBL/GenBank/DDBJ whole genome shotgun (WGS) entry which is preliminary data.</text>
</comment>
<reference evidence="1 2" key="1">
    <citation type="submission" date="2018-06" db="EMBL/GenBank/DDBJ databases">
        <title>Genomic Encyclopedia of Type Strains, Phase IV (KMG-IV): sequencing the most valuable type-strain genomes for metagenomic binning, comparative biology and taxonomic classification.</title>
        <authorList>
            <person name="Goeker M."/>
        </authorList>
    </citation>
    <scope>NUCLEOTIDE SEQUENCE [LARGE SCALE GENOMIC DNA]</scope>
    <source>
        <strain evidence="1 2">DSM 24875</strain>
    </source>
</reference>
<name>A0A366FBN3_9HYPH</name>
<dbReference type="Proteomes" id="UP000253529">
    <property type="component" value="Unassembled WGS sequence"/>
</dbReference>
<accession>A0A366FBN3</accession>
<dbReference type="AlphaFoldDB" id="A0A366FBN3"/>